<evidence type="ECO:0000256" key="1">
    <source>
        <dbReference type="ARBA" id="ARBA00006525"/>
    </source>
</evidence>
<reference evidence="4 5" key="1">
    <citation type="submission" date="2018-03" db="EMBL/GenBank/DDBJ databases">
        <title>Phenotypic and genomic properties of Cyclonatronum proteinivorum gen. nov., sp. nov., a haloalkaliphilic bacteroidete from soda lakes possessing Na+-translocating rhodopsin.</title>
        <authorList>
            <person name="Toshchakov S.V."/>
            <person name="Korzhenkov A."/>
            <person name="Samarov N.I."/>
            <person name="Kublanov I.V."/>
            <person name="Muntyan M.S."/>
            <person name="Sorokin D.Y."/>
        </authorList>
    </citation>
    <scope>NUCLEOTIDE SEQUENCE [LARGE SCALE GENOMIC DNA]</scope>
    <source>
        <strain evidence="4 5">Omega</strain>
    </source>
</reference>
<dbReference type="RefSeq" id="WP_114984124.1">
    <property type="nucleotide sequence ID" value="NZ_CP027806.1"/>
</dbReference>
<dbReference type="Pfam" id="PF02481">
    <property type="entry name" value="DNA_processg_A"/>
    <property type="match status" value="1"/>
</dbReference>
<evidence type="ECO:0000313" key="5">
    <source>
        <dbReference type="Proteomes" id="UP000254808"/>
    </source>
</evidence>
<dbReference type="PANTHER" id="PTHR43022">
    <property type="entry name" value="PROTEIN SMF"/>
    <property type="match status" value="1"/>
</dbReference>
<feature type="domain" description="Smf/DprA SLOG" evidence="2">
    <location>
        <begin position="81"/>
        <end position="291"/>
    </location>
</feature>
<evidence type="ECO:0000259" key="2">
    <source>
        <dbReference type="Pfam" id="PF02481"/>
    </source>
</evidence>
<name>A0A345UK70_9BACT</name>
<organism evidence="4 5">
    <name type="scientific">Cyclonatronum proteinivorum</name>
    <dbReference type="NCBI Taxonomy" id="1457365"/>
    <lineage>
        <taxon>Bacteria</taxon>
        <taxon>Pseudomonadati</taxon>
        <taxon>Balneolota</taxon>
        <taxon>Balneolia</taxon>
        <taxon>Balneolales</taxon>
        <taxon>Cyclonatronaceae</taxon>
        <taxon>Cyclonatronum</taxon>
    </lineage>
</organism>
<dbReference type="KEGG" id="cprv:CYPRO_1621"/>
<dbReference type="EMBL" id="CP027806">
    <property type="protein sequence ID" value="AXJ00872.1"/>
    <property type="molecule type" value="Genomic_DNA"/>
</dbReference>
<dbReference type="InterPro" id="IPR003488">
    <property type="entry name" value="DprA"/>
</dbReference>
<dbReference type="InterPro" id="IPR010994">
    <property type="entry name" value="RuvA_2-like"/>
</dbReference>
<dbReference type="SUPFAM" id="SSF47781">
    <property type="entry name" value="RuvA domain 2-like"/>
    <property type="match status" value="1"/>
</dbReference>
<evidence type="ECO:0000259" key="3">
    <source>
        <dbReference type="Pfam" id="PF17782"/>
    </source>
</evidence>
<accession>A0A345UK70</accession>
<dbReference type="InterPro" id="IPR036388">
    <property type="entry name" value="WH-like_DNA-bd_sf"/>
</dbReference>
<dbReference type="Pfam" id="PF17782">
    <property type="entry name" value="WHD_DprA"/>
    <property type="match status" value="1"/>
</dbReference>
<sequence length="398" mass="43146">MNEQQVKCLIGLSLVNGLGAARIMRLMEAFPDLNRVFKAEERQLLQIPGVGKATAAAISRFGDWQEVDRILSVTEHTDAWLLTIDDEHYPKRLRHIYDPPLLLWGRGDVSALSRPGIAVIGTRKPTVYGRARGQQFSRDIAGAGLSVISGLAYGVDTLAHAAALDAGGVTVAVLGSGIDRVYPSANRALADKIATNRGAVISEFAPGTKPDRENFPVRNRVVSGLSYGALVVESATTGGSMITAYSALDQGREVFAIPHDITNEAGSGGNTLIKKGHAKLTMCLQDILEELRLPDEFLGSIKPETQPSAPDLFGQTTVISPDTKPEPKPQPLKWKTLKDISSRDDLRQLCQAMEDQVWHIDDLAEKLNKPGHLLLVALLELEMMGCVKASSGKRFQLV</sequence>
<dbReference type="Pfam" id="PF14520">
    <property type="entry name" value="HHH_5"/>
    <property type="match status" value="1"/>
</dbReference>
<dbReference type="NCBIfam" id="TIGR00732">
    <property type="entry name" value="dprA"/>
    <property type="match status" value="1"/>
</dbReference>
<feature type="domain" description="DprA winged helix" evidence="3">
    <location>
        <begin position="342"/>
        <end position="393"/>
    </location>
</feature>
<dbReference type="OrthoDB" id="9785707at2"/>
<dbReference type="Gene3D" id="1.10.10.10">
    <property type="entry name" value="Winged helix-like DNA-binding domain superfamily/Winged helix DNA-binding domain"/>
    <property type="match status" value="1"/>
</dbReference>
<proteinExistence type="inferred from homology"/>
<dbReference type="SUPFAM" id="SSF102405">
    <property type="entry name" value="MCP/YpsA-like"/>
    <property type="match status" value="1"/>
</dbReference>
<comment type="similarity">
    <text evidence="1">Belongs to the DprA/Smf family.</text>
</comment>
<dbReference type="InterPro" id="IPR057666">
    <property type="entry name" value="DrpA_SLOG"/>
</dbReference>
<dbReference type="Gene3D" id="3.40.50.450">
    <property type="match status" value="1"/>
</dbReference>
<evidence type="ECO:0000313" key="4">
    <source>
        <dbReference type="EMBL" id="AXJ00872.1"/>
    </source>
</evidence>
<protein>
    <submittedName>
        <fullName evidence="4">DNA processing protein</fullName>
    </submittedName>
</protein>
<gene>
    <name evidence="4" type="ORF">CYPRO_1621</name>
</gene>
<dbReference type="AlphaFoldDB" id="A0A345UK70"/>
<dbReference type="GO" id="GO:0009294">
    <property type="term" value="P:DNA-mediated transformation"/>
    <property type="evidence" value="ECO:0007669"/>
    <property type="project" value="InterPro"/>
</dbReference>
<dbReference type="InterPro" id="IPR041614">
    <property type="entry name" value="DprA_WH"/>
</dbReference>
<keyword evidence="5" id="KW-1185">Reference proteome</keyword>
<dbReference type="Proteomes" id="UP000254808">
    <property type="component" value="Chromosome"/>
</dbReference>
<dbReference type="PANTHER" id="PTHR43022:SF1">
    <property type="entry name" value="PROTEIN SMF"/>
    <property type="match status" value="1"/>
</dbReference>